<dbReference type="NCBIfam" id="TIGR01234">
    <property type="entry name" value="L-ribulokinase"/>
    <property type="match status" value="1"/>
</dbReference>
<dbReference type="NCBIfam" id="NF003154">
    <property type="entry name" value="PRK04123.1"/>
    <property type="match status" value="1"/>
</dbReference>
<keyword evidence="4 7" id="KW-0067">ATP-binding</keyword>
<comment type="catalytic activity">
    <reaction evidence="7">
        <text>D-ribulose + ATP = D-ribulose 5-phosphate + ADP + H(+)</text>
        <dbReference type="Rhea" id="RHEA:17601"/>
        <dbReference type="ChEBI" id="CHEBI:15378"/>
        <dbReference type="ChEBI" id="CHEBI:17173"/>
        <dbReference type="ChEBI" id="CHEBI:30616"/>
        <dbReference type="ChEBI" id="CHEBI:58121"/>
        <dbReference type="ChEBI" id="CHEBI:456216"/>
        <dbReference type="EC" id="2.7.1.16"/>
    </reaction>
</comment>
<organism evidence="12 13">
    <name type="scientific">Niallia taxi</name>
    <dbReference type="NCBI Taxonomy" id="2499688"/>
    <lineage>
        <taxon>Bacteria</taxon>
        <taxon>Bacillati</taxon>
        <taxon>Bacillota</taxon>
        <taxon>Bacilli</taxon>
        <taxon>Bacillales</taxon>
        <taxon>Bacillaceae</taxon>
        <taxon>Niallia</taxon>
    </lineage>
</organism>
<dbReference type="UniPathway" id="UPA00145">
    <property type="reaction ID" value="UER00566"/>
</dbReference>
<keyword evidence="13" id="KW-1185">Reference proteome</keyword>
<dbReference type="EMBL" id="RZTZ01000001">
    <property type="protein sequence ID" value="RVT67465.1"/>
    <property type="molecule type" value="Genomic_DNA"/>
</dbReference>
<keyword evidence="2 7" id="KW-0547">Nucleotide-binding</keyword>
<reference evidence="12 13" key="1">
    <citation type="submission" date="2019-01" db="EMBL/GenBank/DDBJ databases">
        <title>Bacillus sp. M5HDSG1-1, whole genome shotgun sequence.</title>
        <authorList>
            <person name="Tuo L."/>
        </authorList>
    </citation>
    <scope>NUCLEOTIDE SEQUENCE [LARGE SCALE GENOMIC DNA]</scope>
    <source>
        <strain evidence="12 13">M5HDSG1-1</strain>
    </source>
</reference>
<dbReference type="PANTHER" id="PTHR43435">
    <property type="entry name" value="RIBULOKINASE"/>
    <property type="match status" value="1"/>
</dbReference>
<dbReference type="GO" id="GO:0019569">
    <property type="term" value="P:L-arabinose catabolic process to D-xylulose 5-phosphate"/>
    <property type="evidence" value="ECO:0007669"/>
    <property type="project" value="UniProtKB-UniRule"/>
</dbReference>
<evidence type="ECO:0000256" key="4">
    <source>
        <dbReference type="ARBA" id="ARBA00022840"/>
    </source>
</evidence>
<accession>A0A437KHA8</accession>
<feature type="domain" description="Carbohydrate kinase FGGY N-terminal" evidence="10">
    <location>
        <begin position="4"/>
        <end position="276"/>
    </location>
</feature>
<evidence type="ECO:0000256" key="1">
    <source>
        <dbReference type="ARBA" id="ARBA00022679"/>
    </source>
</evidence>
<proteinExistence type="inferred from homology"/>
<dbReference type="InterPro" id="IPR005929">
    <property type="entry name" value="Ribulokinase"/>
</dbReference>
<dbReference type="Gene3D" id="3.30.420.40">
    <property type="match status" value="2"/>
</dbReference>
<comment type="similarity">
    <text evidence="7 9">Belongs to the ribulokinase family.</text>
</comment>
<evidence type="ECO:0000256" key="2">
    <source>
        <dbReference type="ARBA" id="ARBA00022741"/>
    </source>
</evidence>
<keyword evidence="5 7" id="KW-0054">Arabinose catabolism</keyword>
<dbReference type="InterPro" id="IPR043129">
    <property type="entry name" value="ATPase_NBD"/>
</dbReference>
<dbReference type="GO" id="GO:0005524">
    <property type="term" value="F:ATP binding"/>
    <property type="evidence" value="ECO:0007669"/>
    <property type="project" value="UniProtKB-UniRule"/>
</dbReference>
<evidence type="ECO:0000256" key="6">
    <source>
        <dbReference type="ARBA" id="ARBA00023277"/>
    </source>
</evidence>
<dbReference type="GO" id="GO:0008741">
    <property type="term" value="F:ribulokinase activity"/>
    <property type="evidence" value="ECO:0007669"/>
    <property type="project" value="UniProtKB-UniRule"/>
</dbReference>
<dbReference type="Pfam" id="PF02782">
    <property type="entry name" value="FGGY_C"/>
    <property type="match status" value="1"/>
</dbReference>
<dbReference type="RefSeq" id="WP_127735618.1">
    <property type="nucleotide sequence ID" value="NZ_RZTZ01000001.1"/>
</dbReference>
<comment type="caution">
    <text evidence="12">The sequence shown here is derived from an EMBL/GenBank/DDBJ whole genome shotgun (WGS) entry which is preliminary data.</text>
</comment>
<protein>
    <recommendedName>
        <fullName evidence="7 8">Ribulokinase</fullName>
        <ecNumber evidence="7 8">2.7.1.16</ecNumber>
    </recommendedName>
</protein>
<dbReference type="GO" id="GO:0019150">
    <property type="term" value="F:D-ribulokinase activity"/>
    <property type="evidence" value="ECO:0007669"/>
    <property type="project" value="RHEA"/>
</dbReference>
<dbReference type="EC" id="2.7.1.16" evidence="7 8"/>
<evidence type="ECO:0000259" key="10">
    <source>
        <dbReference type="Pfam" id="PF00370"/>
    </source>
</evidence>
<name>A0A437KHA8_9BACI</name>
<keyword evidence="6 7" id="KW-0119">Carbohydrate metabolism</keyword>
<evidence type="ECO:0000313" key="13">
    <source>
        <dbReference type="Proteomes" id="UP000288024"/>
    </source>
</evidence>
<dbReference type="Proteomes" id="UP000288024">
    <property type="component" value="Unassembled WGS sequence"/>
</dbReference>
<dbReference type="CDD" id="cd07781">
    <property type="entry name" value="ASKHA_NBD_FGGY_L-RBK"/>
    <property type="match status" value="1"/>
</dbReference>
<evidence type="ECO:0000256" key="9">
    <source>
        <dbReference type="RuleBase" id="RU003455"/>
    </source>
</evidence>
<sequence length="567" mass="62087">MAKYSIGVDYGTQSGRAVLVEVGTGKEVATAVKEYTHGVMDEYLPDGTTKLEHDWALQHPADYLEVLQITIPEVLQKANVSNEDVIGVGIDFTACTVLPIDNNGIPLCFLPEFKQNPHSYVKLWKHHAAQDEANRLNEIAAQRGEAFLQRYGGKISSEWAIPKIWQILNEAPDIYEAADQVLEATDWVISELTGTITRNSCTAGYKAIWHKQDGYPSKEFFQALDPRLENVVEEKLSTDIYSIGSKAGEITEKAAKLTGLKAGTAVAVANVDAHVAVPAVGITEAGKLLMIMGTSTCHILLGETEEIVPGMCGVVEDGVIPGYLGYEAGQSCVGDHFEWFTENCVPESYEQEAKEKGLNIHQLLTEKASKLNVGESGLLALDWWNGNRSTLVDVDLTGVLLGATLLTKPEEIYRALIEATAYGTKMIVETFRASGVPVNEVYAAGGIAEKNELMMQIYSDVLNMDIKISASSQTPALGSAMFGAVAAGKERGGYDHINEAAKDMGRIKDHIYQPIENNVNVYGKLFDEYARLYDYFGRGENNVMKTLKQIKKESALPSKEDNYAREA</sequence>
<dbReference type="InterPro" id="IPR018484">
    <property type="entry name" value="FGGY_N"/>
</dbReference>
<evidence type="ECO:0000256" key="8">
    <source>
        <dbReference type="NCBIfam" id="TIGR01234"/>
    </source>
</evidence>
<dbReference type="GO" id="GO:0005737">
    <property type="term" value="C:cytoplasm"/>
    <property type="evidence" value="ECO:0007669"/>
    <property type="project" value="TreeGrafter"/>
</dbReference>
<evidence type="ECO:0000256" key="7">
    <source>
        <dbReference type="HAMAP-Rule" id="MF_00520"/>
    </source>
</evidence>
<keyword evidence="3 7" id="KW-0418">Kinase</keyword>
<dbReference type="AlphaFoldDB" id="A0A437KHA8"/>
<gene>
    <name evidence="7 12" type="primary">araB</name>
    <name evidence="12" type="ORF">EM808_03015</name>
</gene>
<dbReference type="InterPro" id="IPR000577">
    <property type="entry name" value="Carb_kinase_FGGY"/>
</dbReference>
<keyword evidence="1 7" id="KW-0808">Transferase</keyword>
<comment type="pathway">
    <text evidence="7 9">Carbohydrate degradation; L-arabinose degradation via L-ribulose; D-xylulose 5-phosphate from L-arabinose (bacterial route): step 2/3.</text>
</comment>
<evidence type="ECO:0000256" key="3">
    <source>
        <dbReference type="ARBA" id="ARBA00022777"/>
    </source>
</evidence>
<dbReference type="PANTHER" id="PTHR43435:SF4">
    <property type="entry name" value="FGGY CARBOHYDRATE KINASE DOMAIN-CONTAINING PROTEIN"/>
    <property type="match status" value="1"/>
</dbReference>
<feature type="domain" description="Carbohydrate kinase FGGY C-terminal" evidence="11">
    <location>
        <begin position="289"/>
        <end position="487"/>
    </location>
</feature>
<evidence type="ECO:0000256" key="5">
    <source>
        <dbReference type="ARBA" id="ARBA00022935"/>
    </source>
</evidence>
<dbReference type="PIRSF" id="PIRSF000538">
    <property type="entry name" value="GlpK"/>
    <property type="match status" value="1"/>
</dbReference>
<evidence type="ECO:0000313" key="12">
    <source>
        <dbReference type="EMBL" id="RVT67465.1"/>
    </source>
</evidence>
<dbReference type="SUPFAM" id="SSF53067">
    <property type="entry name" value="Actin-like ATPase domain"/>
    <property type="match status" value="2"/>
</dbReference>
<evidence type="ECO:0000259" key="11">
    <source>
        <dbReference type="Pfam" id="PF02782"/>
    </source>
</evidence>
<comment type="catalytic activity">
    <reaction evidence="7 9">
        <text>L-ribulose + ATP = L-ribulose 5-phosphate + ADP + H(+)</text>
        <dbReference type="Rhea" id="RHEA:22072"/>
        <dbReference type="ChEBI" id="CHEBI:15378"/>
        <dbReference type="ChEBI" id="CHEBI:16880"/>
        <dbReference type="ChEBI" id="CHEBI:30616"/>
        <dbReference type="ChEBI" id="CHEBI:58226"/>
        <dbReference type="ChEBI" id="CHEBI:456216"/>
        <dbReference type="EC" id="2.7.1.16"/>
    </reaction>
</comment>
<dbReference type="Pfam" id="PF00370">
    <property type="entry name" value="FGGY_N"/>
    <property type="match status" value="1"/>
</dbReference>
<dbReference type="InterPro" id="IPR018485">
    <property type="entry name" value="FGGY_C"/>
</dbReference>
<dbReference type="HAMAP" id="MF_00520">
    <property type="entry name" value="Ribulokinase"/>
    <property type="match status" value="1"/>
</dbReference>